<accession>A0ABM7UEH6</accession>
<protein>
    <submittedName>
        <fullName evidence="1">Uncharacterized protein</fullName>
    </submittedName>
</protein>
<dbReference type="EMBL" id="AP025017">
    <property type="protein sequence ID" value="BDA65552.1"/>
    <property type="molecule type" value="Genomic_DNA"/>
</dbReference>
<name>A0ABM7UEH6_9ACTO</name>
<organism evidence="1 2">
    <name type="scientific">Actinomyces capricornis</name>
    <dbReference type="NCBI Taxonomy" id="2755559"/>
    <lineage>
        <taxon>Bacteria</taxon>
        <taxon>Bacillati</taxon>
        <taxon>Actinomycetota</taxon>
        <taxon>Actinomycetes</taxon>
        <taxon>Actinomycetales</taxon>
        <taxon>Actinomycetaceae</taxon>
        <taxon>Actinomyces</taxon>
    </lineage>
</organism>
<dbReference type="Proteomes" id="UP000824496">
    <property type="component" value="Chromosome"/>
</dbReference>
<gene>
    <name evidence="1" type="ORF">MANAM107_23860</name>
</gene>
<evidence type="ECO:0000313" key="2">
    <source>
        <dbReference type="Proteomes" id="UP000824496"/>
    </source>
</evidence>
<sequence>MNQENVSRGEHLAKRLGETLPTLGRASWTTHTDTHGTLADALRRCEEAGDWMGLAETTQGTVTVRRIKNCGIMDMKNQDVNRETVYELRLWQPEGGNDDGVVAHELRWLNGAGYAETTVYENEHIGTRQGWCRINSYLQHRSSGRPGEAATMTSLELFAEEQAYGNTVIVDELFTGRWA</sequence>
<evidence type="ECO:0000313" key="1">
    <source>
        <dbReference type="EMBL" id="BDA65552.1"/>
    </source>
</evidence>
<proteinExistence type="predicted"/>
<reference evidence="1 2" key="1">
    <citation type="submission" date="2021-08" db="EMBL/GenBank/DDBJ databases">
        <title>Whole genome sequence of novel Actinomyces species strain MAS-1.</title>
        <authorList>
            <person name="Saito M."/>
            <person name="Kuwahara N."/>
            <person name="Takizawa T."/>
            <person name="Gotouda H."/>
            <person name="Ochiai T."/>
        </authorList>
    </citation>
    <scope>NUCLEOTIDE SEQUENCE [LARGE SCALE GENOMIC DNA]</scope>
    <source>
        <strain evidence="1 2">MAS-1</strain>
    </source>
</reference>
<dbReference type="RefSeq" id="WP_223908932.1">
    <property type="nucleotide sequence ID" value="NZ_AP025017.1"/>
</dbReference>
<keyword evidence="2" id="KW-1185">Reference proteome</keyword>